<evidence type="ECO:0000313" key="10">
    <source>
        <dbReference type="Proteomes" id="UP000313359"/>
    </source>
</evidence>
<evidence type="ECO:0000256" key="2">
    <source>
        <dbReference type="ARBA" id="ARBA00022729"/>
    </source>
</evidence>
<evidence type="ECO:0000256" key="7">
    <source>
        <dbReference type="RuleBase" id="RU361187"/>
    </source>
</evidence>
<dbReference type="CDD" id="cd18820">
    <property type="entry name" value="GH43_LbAraf43-like"/>
    <property type="match status" value="1"/>
</dbReference>
<dbReference type="InterPro" id="IPR006710">
    <property type="entry name" value="Glyco_hydro_43"/>
</dbReference>
<feature type="signal peptide" evidence="8">
    <location>
        <begin position="1"/>
        <end position="19"/>
    </location>
</feature>
<dbReference type="PANTHER" id="PTHR43817:SF1">
    <property type="entry name" value="HYDROLASE, FAMILY 43, PUTATIVE (AFU_ORTHOLOGUE AFUA_3G01660)-RELATED"/>
    <property type="match status" value="1"/>
</dbReference>
<evidence type="ECO:0000313" key="9">
    <source>
        <dbReference type="EMBL" id="RPD67523.1"/>
    </source>
</evidence>
<dbReference type="GO" id="GO:0005975">
    <property type="term" value="P:carbohydrate metabolic process"/>
    <property type="evidence" value="ECO:0007669"/>
    <property type="project" value="InterPro"/>
</dbReference>
<keyword evidence="10" id="KW-1185">Reference proteome</keyword>
<evidence type="ECO:0000256" key="8">
    <source>
        <dbReference type="SAM" id="SignalP"/>
    </source>
</evidence>
<keyword evidence="3 7" id="KW-0378">Hydrolase</keyword>
<evidence type="ECO:0000256" key="4">
    <source>
        <dbReference type="ARBA" id="ARBA00023295"/>
    </source>
</evidence>
<dbReference type="Pfam" id="PF04616">
    <property type="entry name" value="Glyco_hydro_43"/>
    <property type="match status" value="1"/>
</dbReference>
<sequence length="360" mass="39314">MHLNLWLFVSFLLAATSLASPIVNSTVHSRRATYNNPIKPGSGADPWVLQHGDYYYLLYTTGGNVQVTRSSNLAQWAETGTVVYSPPSGYTDVWAPELHYINGQFYIYVAMAQNGENASHRMYVLHGTSTTDPLQPFNLVGQITTSDNNWAIDGTVLIYQNDPSRLYFIWSGWTDSSHQSTQNLYIAPMSSPTQISGGRVLLHEPTPSWQQSGGEAINEGPEILVNNGRTFLVYSAAGSWTSAYCLAFMGIDGGADPLVRSNWWVLDDRPVMSSSDVAFGPGHASFPYDRNGVPYVVYHADATADGGWAGRTIRTQSFGWNADSSPAFPSPAGFDTAFPLPASNAIIVSCNFSPLWSAQE</sequence>
<keyword evidence="4 7" id="KW-0326">Glycosidase</keyword>
<evidence type="ECO:0000256" key="6">
    <source>
        <dbReference type="PIRSR" id="PIRSR606710-2"/>
    </source>
</evidence>
<dbReference type="OrthoDB" id="272289at2759"/>
<organism evidence="9 10">
    <name type="scientific">Lentinus tigrinus ALCF2SS1-6</name>
    <dbReference type="NCBI Taxonomy" id="1328759"/>
    <lineage>
        <taxon>Eukaryota</taxon>
        <taxon>Fungi</taxon>
        <taxon>Dikarya</taxon>
        <taxon>Basidiomycota</taxon>
        <taxon>Agaricomycotina</taxon>
        <taxon>Agaricomycetes</taxon>
        <taxon>Polyporales</taxon>
        <taxon>Polyporaceae</taxon>
        <taxon>Lentinus</taxon>
    </lineage>
</organism>
<accession>A0A5C2SUA0</accession>
<keyword evidence="2 8" id="KW-0732">Signal</keyword>
<evidence type="ECO:0000256" key="3">
    <source>
        <dbReference type="ARBA" id="ARBA00022801"/>
    </source>
</evidence>
<evidence type="ECO:0000256" key="5">
    <source>
        <dbReference type="PIRSR" id="PIRSR606710-1"/>
    </source>
</evidence>
<dbReference type="STRING" id="1328759.A0A5C2SUA0"/>
<dbReference type="InterPro" id="IPR023296">
    <property type="entry name" value="Glyco_hydro_beta-prop_sf"/>
</dbReference>
<dbReference type="PANTHER" id="PTHR43817">
    <property type="entry name" value="GLYCOSYL HYDROLASE"/>
    <property type="match status" value="1"/>
</dbReference>
<dbReference type="GO" id="GO:0004553">
    <property type="term" value="F:hydrolase activity, hydrolyzing O-glycosyl compounds"/>
    <property type="evidence" value="ECO:0007669"/>
    <property type="project" value="InterPro"/>
</dbReference>
<feature type="site" description="Important for catalytic activity, responsible for pKa modulation of the active site Glu and correct orientation of both the proton donor and substrate" evidence="6">
    <location>
        <position position="153"/>
    </location>
</feature>
<dbReference type="Gene3D" id="2.115.10.20">
    <property type="entry name" value="Glycosyl hydrolase domain, family 43"/>
    <property type="match status" value="1"/>
</dbReference>
<gene>
    <name evidence="9" type="ORF">L227DRAFT_569648</name>
</gene>
<dbReference type="Proteomes" id="UP000313359">
    <property type="component" value="Unassembled WGS sequence"/>
</dbReference>
<feature type="active site" description="Proton acceptor" evidence="5">
    <location>
        <position position="45"/>
    </location>
</feature>
<protein>
    <submittedName>
        <fullName evidence="9">Glycoside hydrolase family 43 protein</fullName>
    </submittedName>
</protein>
<dbReference type="SUPFAM" id="SSF75005">
    <property type="entry name" value="Arabinanase/levansucrase/invertase"/>
    <property type="match status" value="1"/>
</dbReference>
<feature type="chain" id="PRO_5022906799" evidence="8">
    <location>
        <begin position="20"/>
        <end position="360"/>
    </location>
</feature>
<comment type="similarity">
    <text evidence="1 7">Belongs to the glycosyl hydrolase 43 family.</text>
</comment>
<feature type="active site" description="Proton donor" evidence="5">
    <location>
        <position position="219"/>
    </location>
</feature>
<evidence type="ECO:0000256" key="1">
    <source>
        <dbReference type="ARBA" id="ARBA00009865"/>
    </source>
</evidence>
<dbReference type="EMBL" id="ML122250">
    <property type="protein sequence ID" value="RPD67523.1"/>
    <property type="molecule type" value="Genomic_DNA"/>
</dbReference>
<proteinExistence type="inferred from homology"/>
<name>A0A5C2SUA0_9APHY</name>
<reference evidence="9" key="1">
    <citation type="journal article" date="2018" name="Genome Biol. Evol.">
        <title>Genomics and development of Lentinus tigrinus, a white-rot wood-decaying mushroom with dimorphic fruiting bodies.</title>
        <authorList>
            <person name="Wu B."/>
            <person name="Xu Z."/>
            <person name="Knudson A."/>
            <person name="Carlson A."/>
            <person name="Chen N."/>
            <person name="Kovaka S."/>
            <person name="LaButti K."/>
            <person name="Lipzen A."/>
            <person name="Pennachio C."/>
            <person name="Riley R."/>
            <person name="Schakwitz W."/>
            <person name="Umezawa K."/>
            <person name="Ohm R.A."/>
            <person name="Grigoriev I.V."/>
            <person name="Nagy L.G."/>
            <person name="Gibbons J."/>
            <person name="Hibbett D."/>
        </authorList>
    </citation>
    <scope>NUCLEOTIDE SEQUENCE [LARGE SCALE GENOMIC DNA]</scope>
    <source>
        <strain evidence="9">ALCF2SS1-6</strain>
    </source>
</reference>
<dbReference type="AlphaFoldDB" id="A0A5C2SUA0"/>